<dbReference type="EMBL" id="LUUH01000051">
    <property type="protein sequence ID" value="OAI04332.1"/>
    <property type="molecule type" value="Genomic_DNA"/>
</dbReference>
<evidence type="ECO:0000256" key="5">
    <source>
        <dbReference type="ARBA" id="ARBA00023049"/>
    </source>
</evidence>
<dbReference type="PANTHER" id="PTHR30471">
    <property type="entry name" value="DNA REPAIR PROTEIN RADC"/>
    <property type="match status" value="1"/>
</dbReference>
<keyword evidence="1" id="KW-0645">Protease</keyword>
<dbReference type="PROSITE" id="PS01302">
    <property type="entry name" value="UPF0758"/>
    <property type="match status" value="1"/>
</dbReference>
<dbReference type="RefSeq" id="WP_064036774.1">
    <property type="nucleotide sequence ID" value="NZ_LUUH01000051.1"/>
</dbReference>
<name>A0A177MF97_METMH</name>
<dbReference type="AlphaFoldDB" id="A0A177MF97"/>
<keyword evidence="2" id="KW-0479">Metal-binding</keyword>
<dbReference type="InterPro" id="IPR037518">
    <property type="entry name" value="MPN"/>
</dbReference>
<evidence type="ECO:0000259" key="6">
    <source>
        <dbReference type="PROSITE" id="PS50249"/>
    </source>
</evidence>
<feature type="domain" description="MPN" evidence="6">
    <location>
        <begin position="36"/>
        <end position="157"/>
    </location>
</feature>
<dbReference type="PANTHER" id="PTHR30471:SF3">
    <property type="entry name" value="UPF0758 PROTEIN YEES-RELATED"/>
    <property type="match status" value="1"/>
</dbReference>
<evidence type="ECO:0000256" key="2">
    <source>
        <dbReference type="ARBA" id="ARBA00022723"/>
    </source>
</evidence>
<accession>A0A177MF97</accession>
<keyword evidence="3" id="KW-0378">Hydrolase</keyword>
<dbReference type="PROSITE" id="PS50249">
    <property type="entry name" value="MPN"/>
    <property type="match status" value="1"/>
</dbReference>
<dbReference type="CDD" id="cd08071">
    <property type="entry name" value="MPN_DUF2466"/>
    <property type="match status" value="1"/>
</dbReference>
<evidence type="ECO:0000313" key="7">
    <source>
        <dbReference type="EMBL" id="OAI04332.1"/>
    </source>
</evidence>
<evidence type="ECO:0000256" key="3">
    <source>
        <dbReference type="ARBA" id="ARBA00022801"/>
    </source>
</evidence>
<proteinExistence type="predicted"/>
<keyword evidence="5" id="KW-0482">Metalloprotease</keyword>
<dbReference type="GO" id="GO:0046872">
    <property type="term" value="F:metal ion binding"/>
    <property type="evidence" value="ECO:0007669"/>
    <property type="project" value="UniProtKB-KW"/>
</dbReference>
<dbReference type="Gene3D" id="3.40.140.10">
    <property type="entry name" value="Cytidine Deaminase, domain 2"/>
    <property type="match status" value="1"/>
</dbReference>
<sequence length="157" mass="17722">MLYIRGTNNRYRMADEQDVILEAIQIYNRMFSRGEALTSPDKAKDCIKLKLAPYEHEVFVCLFLDNQHRVIACDELFRGTIDGASVYPREVVKASMHYNAAALIMAHNHPSGISDPSQADRVITAKLKEALALIDVRVLDHFIVGETVYSFAEHGLL</sequence>
<dbReference type="GO" id="GO:0008237">
    <property type="term" value="F:metallopeptidase activity"/>
    <property type="evidence" value="ECO:0007669"/>
    <property type="project" value="UniProtKB-KW"/>
</dbReference>
<dbReference type="Pfam" id="PF04002">
    <property type="entry name" value="RadC"/>
    <property type="match status" value="1"/>
</dbReference>
<dbReference type="InterPro" id="IPR001405">
    <property type="entry name" value="UPF0758"/>
</dbReference>
<evidence type="ECO:0000256" key="4">
    <source>
        <dbReference type="ARBA" id="ARBA00022833"/>
    </source>
</evidence>
<evidence type="ECO:0000256" key="1">
    <source>
        <dbReference type="ARBA" id="ARBA00022670"/>
    </source>
</evidence>
<evidence type="ECO:0000313" key="8">
    <source>
        <dbReference type="Proteomes" id="UP000077763"/>
    </source>
</evidence>
<gene>
    <name evidence="7" type="ORF">A1353_13810</name>
</gene>
<dbReference type="GO" id="GO:0006508">
    <property type="term" value="P:proteolysis"/>
    <property type="evidence" value="ECO:0007669"/>
    <property type="project" value="UniProtKB-KW"/>
</dbReference>
<organism evidence="7 8">
    <name type="scientific">Methylomonas methanica</name>
    <dbReference type="NCBI Taxonomy" id="421"/>
    <lineage>
        <taxon>Bacteria</taxon>
        <taxon>Pseudomonadati</taxon>
        <taxon>Pseudomonadota</taxon>
        <taxon>Gammaproteobacteria</taxon>
        <taxon>Methylococcales</taxon>
        <taxon>Methylococcaceae</taxon>
        <taxon>Methylomonas</taxon>
    </lineage>
</organism>
<reference evidence="7 8" key="1">
    <citation type="submission" date="2016-03" db="EMBL/GenBank/DDBJ databases">
        <authorList>
            <person name="Ploux O."/>
        </authorList>
    </citation>
    <scope>NUCLEOTIDE SEQUENCE [LARGE SCALE GENOMIC DNA]</scope>
    <source>
        <strain evidence="7 8">R-45371</strain>
    </source>
</reference>
<protein>
    <submittedName>
        <fullName evidence="7">DNA repair protein</fullName>
    </submittedName>
</protein>
<keyword evidence="4" id="KW-0862">Zinc</keyword>
<dbReference type="NCBIfam" id="TIGR00608">
    <property type="entry name" value="radc"/>
    <property type="match status" value="1"/>
</dbReference>
<comment type="caution">
    <text evidence="7">The sequence shown here is derived from an EMBL/GenBank/DDBJ whole genome shotgun (WGS) entry which is preliminary data.</text>
</comment>
<dbReference type="InterPro" id="IPR020891">
    <property type="entry name" value="UPF0758_CS"/>
</dbReference>
<dbReference type="Proteomes" id="UP000077763">
    <property type="component" value="Unassembled WGS sequence"/>
</dbReference>
<dbReference type="InterPro" id="IPR025657">
    <property type="entry name" value="RadC_JAB"/>
</dbReference>